<keyword evidence="3" id="KW-1185">Reference proteome</keyword>
<comment type="caution">
    <text evidence="2">The sequence shown here is derived from an EMBL/GenBank/DDBJ whole genome shotgun (WGS) entry which is preliminary data.</text>
</comment>
<proteinExistence type="predicted"/>
<evidence type="ECO:0000313" key="3">
    <source>
        <dbReference type="Proteomes" id="UP000736335"/>
    </source>
</evidence>
<sequence>MLISVVVYNHKLTAGQWIGTGIVFAGISVEAWVKRKDVHAKRVAQEKEKAKIKGL</sequence>
<keyword evidence="1" id="KW-1133">Transmembrane helix</keyword>
<dbReference type="InterPro" id="IPR037185">
    <property type="entry name" value="EmrE-like"/>
</dbReference>
<feature type="transmembrane region" description="Helical" evidence="1">
    <location>
        <begin position="14"/>
        <end position="33"/>
    </location>
</feature>
<dbReference type="AlphaFoldDB" id="A0A9P6H2A2"/>
<accession>A0A9P6H2A2</accession>
<protein>
    <submittedName>
        <fullName evidence="2">Uncharacterized protein</fullName>
    </submittedName>
</protein>
<organism evidence="2 3">
    <name type="scientific">Thelephora terrestris</name>
    <dbReference type="NCBI Taxonomy" id="56493"/>
    <lineage>
        <taxon>Eukaryota</taxon>
        <taxon>Fungi</taxon>
        <taxon>Dikarya</taxon>
        <taxon>Basidiomycota</taxon>
        <taxon>Agaricomycotina</taxon>
        <taxon>Agaricomycetes</taxon>
        <taxon>Thelephorales</taxon>
        <taxon>Thelephoraceae</taxon>
        <taxon>Thelephora</taxon>
    </lineage>
</organism>
<dbReference type="OrthoDB" id="1601at2759"/>
<keyword evidence="1" id="KW-0812">Transmembrane</keyword>
<evidence type="ECO:0000256" key="1">
    <source>
        <dbReference type="SAM" id="Phobius"/>
    </source>
</evidence>
<name>A0A9P6H2A2_9AGAM</name>
<dbReference type="Proteomes" id="UP000736335">
    <property type="component" value="Unassembled WGS sequence"/>
</dbReference>
<dbReference type="SUPFAM" id="SSF103481">
    <property type="entry name" value="Multidrug resistance efflux transporter EmrE"/>
    <property type="match status" value="1"/>
</dbReference>
<gene>
    <name evidence="2" type="ORF">BJ322DRAFT_1095953</name>
</gene>
<reference evidence="2" key="2">
    <citation type="submission" date="2020-11" db="EMBL/GenBank/DDBJ databases">
        <authorList>
            <consortium name="DOE Joint Genome Institute"/>
            <person name="Kuo A."/>
            <person name="Miyauchi S."/>
            <person name="Kiss E."/>
            <person name="Drula E."/>
            <person name="Kohler A."/>
            <person name="Sanchez-Garcia M."/>
            <person name="Andreopoulos B."/>
            <person name="Barry K.W."/>
            <person name="Bonito G."/>
            <person name="Buee M."/>
            <person name="Carver A."/>
            <person name="Chen C."/>
            <person name="Cichocki N."/>
            <person name="Clum A."/>
            <person name="Culley D."/>
            <person name="Crous P.W."/>
            <person name="Fauchery L."/>
            <person name="Girlanda M."/>
            <person name="Hayes R."/>
            <person name="Keri Z."/>
            <person name="Labutti K."/>
            <person name="Lipzen A."/>
            <person name="Lombard V."/>
            <person name="Magnuson J."/>
            <person name="Maillard F."/>
            <person name="Morin E."/>
            <person name="Murat C."/>
            <person name="Nolan M."/>
            <person name="Ohm R."/>
            <person name="Pangilinan J."/>
            <person name="Pereira M."/>
            <person name="Perotto S."/>
            <person name="Peter M."/>
            <person name="Riley R."/>
            <person name="Sitrit Y."/>
            <person name="Stielow B."/>
            <person name="Szollosi G."/>
            <person name="Zifcakova L."/>
            <person name="Stursova M."/>
            <person name="Spatafora J.W."/>
            <person name="Tedersoo L."/>
            <person name="Vaario L.-M."/>
            <person name="Yamada A."/>
            <person name="Yan M."/>
            <person name="Wang P."/>
            <person name="Xu J."/>
            <person name="Bruns T."/>
            <person name="Baldrian P."/>
            <person name="Vilgalys R."/>
            <person name="Henrissat B."/>
            <person name="Grigoriev I.V."/>
            <person name="Hibbett D."/>
            <person name="Nagy L.G."/>
            <person name="Martin F.M."/>
        </authorList>
    </citation>
    <scope>NUCLEOTIDE SEQUENCE</scope>
    <source>
        <strain evidence="2">UH-Tt-Lm1</strain>
    </source>
</reference>
<dbReference type="EMBL" id="WIUZ02000030">
    <property type="protein sequence ID" value="KAF9777654.1"/>
    <property type="molecule type" value="Genomic_DNA"/>
</dbReference>
<reference evidence="2" key="1">
    <citation type="journal article" date="2020" name="Nat. Commun.">
        <title>Large-scale genome sequencing of mycorrhizal fungi provides insights into the early evolution of symbiotic traits.</title>
        <authorList>
            <person name="Miyauchi S."/>
            <person name="Kiss E."/>
            <person name="Kuo A."/>
            <person name="Drula E."/>
            <person name="Kohler A."/>
            <person name="Sanchez-Garcia M."/>
            <person name="Morin E."/>
            <person name="Andreopoulos B."/>
            <person name="Barry K.W."/>
            <person name="Bonito G."/>
            <person name="Buee M."/>
            <person name="Carver A."/>
            <person name="Chen C."/>
            <person name="Cichocki N."/>
            <person name="Clum A."/>
            <person name="Culley D."/>
            <person name="Crous P.W."/>
            <person name="Fauchery L."/>
            <person name="Girlanda M."/>
            <person name="Hayes R.D."/>
            <person name="Keri Z."/>
            <person name="LaButti K."/>
            <person name="Lipzen A."/>
            <person name="Lombard V."/>
            <person name="Magnuson J."/>
            <person name="Maillard F."/>
            <person name="Murat C."/>
            <person name="Nolan M."/>
            <person name="Ohm R.A."/>
            <person name="Pangilinan J."/>
            <person name="Pereira M.F."/>
            <person name="Perotto S."/>
            <person name="Peter M."/>
            <person name="Pfister S."/>
            <person name="Riley R."/>
            <person name="Sitrit Y."/>
            <person name="Stielow J.B."/>
            <person name="Szollosi G."/>
            <person name="Zifcakova L."/>
            <person name="Stursova M."/>
            <person name="Spatafora J.W."/>
            <person name="Tedersoo L."/>
            <person name="Vaario L.M."/>
            <person name="Yamada A."/>
            <person name="Yan M."/>
            <person name="Wang P."/>
            <person name="Xu J."/>
            <person name="Bruns T."/>
            <person name="Baldrian P."/>
            <person name="Vilgalys R."/>
            <person name="Dunand C."/>
            <person name="Henrissat B."/>
            <person name="Grigoriev I.V."/>
            <person name="Hibbett D."/>
            <person name="Nagy L.G."/>
            <person name="Martin F.M."/>
        </authorList>
    </citation>
    <scope>NUCLEOTIDE SEQUENCE</scope>
    <source>
        <strain evidence="2">UH-Tt-Lm1</strain>
    </source>
</reference>
<keyword evidence="1" id="KW-0472">Membrane</keyword>
<evidence type="ECO:0000313" key="2">
    <source>
        <dbReference type="EMBL" id="KAF9777654.1"/>
    </source>
</evidence>